<dbReference type="InterPro" id="IPR003598">
    <property type="entry name" value="Ig_sub2"/>
</dbReference>
<evidence type="ECO:0000256" key="1">
    <source>
        <dbReference type="ARBA" id="ARBA00004167"/>
    </source>
</evidence>
<keyword evidence="5 17" id="KW-0732">Signal</keyword>
<comment type="similarity">
    <text evidence="2">Belongs to the protein-tyrosine phosphatase family. Receptor class 2A subfamily.</text>
</comment>
<keyword evidence="12" id="KW-0675">Receptor</keyword>
<sequence length="498" mass="54757">MKTRICCLLRLSLAVLFQLYHSTAGYSGDGPPQFLVRPQSSRVPDGSTLVLFCRAAGQPLPSVMWLMDGHTIAENRFKIKTLPDALSILRIETVKLSDSNKTISCTAENGIGSPLKSEASLVVYPTDGLPPGFPIIEAHPVMKSVESGRTAHLSCRVSGEPTPKVLWLKNSIPVNVKNNPRYSVSTIGNPGALMIQKSREEDQGRYECVASNERGVVHSKAVHLFVKERQNPPYFSFKLPPVHRVPAGGAVNLTCVAVGYPMPRVFWRRQSDGEILNDPQTAPIGKNVLTVTDVRATESYKCVAVSKLGSIDATTVVQPDGPFIPVPPPANLRVADVSDSAVKIKWDPVVTSEKIAKFIVTYQVKFDPRTAVDKPVFDLTSNQALIENLVPFKHYEFTVKAVTVSGRQSDPSAPIEAHTAKQPAESAPSEVRVRPLTDKGSILVEWTAPDEETYGTITGYKVSYNDISETAPEDKWKQFLFRTLNSFFPVILRQPHFV</sequence>
<dbReference type="EC" id="3.1.3.48" evidence="3"/>
<feature type="chain" id="PRO_5009305660" description="protein-tyrosine-phosphatase" evidence="17">
    <location>
        <begin position="26"/>
        <end position="498"/>
    </location>
</feature>
<evidence type="ECO:0000256" key="8">
    <source>
        <dbReference type="ARBA" id="ARBA00022912"/>
    </source>
</evidence>
<dbReference type="InterPro" id="IPR036179">
    <property type="entry name" value="Ig-like_dom_sf"/>
</dbReference>
<dbReference type="SUPFAM" id="SSF49265">
    <property type="entry name" value="Fibronectin type III"/>
    <property type="match status" value="1"/>
</dbReference>
<dbReference type="WBParaSite" id="BXY_0957500.1">
    <property type="protein sequence ID" value="BXY_0957500.1"/>
    <property type="gene ID" value="BXY_0957500"/>
</dbReference>
<feature type="region of interest" description="Disordered" evidence="16">
    <location>
        <begin position="408"/>
        <end position="431"/>
    </location>
</feature>
<proteinExistence type="inferred from homology"/>
<dbReference type="InterPro" id="IPR013783">
    <property type="entry name" value="Ig-like_fold"/>
</dbReference>
<evidence type="ECO:0000256" key="7">
    <source>
        <dbReference type="ARBA" id="ARBA00022801"/>
    </source>
</evidence>
<evidence type="ECO:0000313" key="20">
    <source>
        <dbReference type="Proteomes" id="UP000095284"/>
    </source>
</evidence>
<keyword evidence="6" id="KW-0677">Repeat</keyword>
<evidence type="ECO:0000256" key="5">
    <source>
        <dbReference type="ARBA" id="ARBA00022729"/>
    </source>
</evidence>
<dbReference type="InterPro" id="IPR013098">
    <property type="entry name" value="Ig_I-set"/>
</dbReference>
<dbReference type="Pfam" id="PF07679">
    <property type="entry name" value="I-set"/>
    <property type="match status" value="2"/>
</dbReference>
<dbReference type="Proteomes" id="UP000095284">
    <property type="component" value="Unplaced"/>
</dbReference>
<evidence type="ECO:0000256" key="9">
    <source>
        <dbReference type="ARBA" id="ARBA00022989"/>
    </source>
</evidence>
<dbReference type="SUPFAM" id="SSF48726">
    <property type="entry name" value="Immunoglobulin"/>
    <property type="match status" value="3"/>
</dbReference>
<evidence type="ECO:0000256" key="15">
    <source>
        <dbReference type="ARBA" id="ARBA00051722"/>
    </source>
</evidence>
<keyword evidence="7" id="KW-0378">Hydrolase</keyword>
<keyword evidence="4" id="KW-0812">Transmembrane</keyword>
<dbReference type="InterPro" id="IPR003599">
    <property type="entry name" value="Ig_sub"/>
</dbReference>
<dbReference type="PROSITE" id="PS50835">
    <property type="entry name" value="IG_LIKE"/>
    <property type="match status" value="3"/>
</dbReference>
<dbReference type="InterPro" id="IPR036116">
    <property type="entry name" value="FN3_sf"/>
</dbReference>
<evidence type="ECO:0000256" key="2">
    <source>
        <dbReference type="ARBA" id="ARBA00010504"/>
    </source>
</evidence>
<dbReference type="FunFam" id="2.60.40.10:FF:000032">
    <property type="entry name" value="palladin isoform X1"/>
    <property type="match status" value="2"/>
</dbReference>
<dbReference type="SMART" id="SM00409">
    <property type="entry name" value="IG"/>
    <property type="match status" value="3"/>
</dbReference>
<comment type="subcellular location">
    <subcellularLocation>
        <location evidence="1">Membrane</location>
        <topology evidence="1">Single-pass membrane protein</topology>
    </subcellularLocation>
</comment>
<keyword evidence="8" id="KW-0904">Protein phosphatase</keyword>
<comment type="catalytic activity">
    <reaction evidence="15">
        <text>O-phospho-L-tyrosyl-[protein] + H2O = L-tyrosyl-[protein] + phosphate</text>
        <dbReference type="Rhea" id="RHEA:10684"/>
        <dbReference type="Rhea" id="RHEA-COMP:10136"/>
        <dbReference type="Rhea" id="RHEA-COMP:20101"/>
        <dbReference type="ChEBI" id="CHEBI:15377"/>
        <dbReference type="ChEBI" id="CHEBI:43474"/>
        <dbReference type="ChEBI" id="CHEBI:46858"/>
        <dbReference type="ChEBI" id="CHEBI:61978"/>
        <dbReference type="EC" id="3.1.3.48"/>
    </reaction>
</comment>
<protein>
    <recommendedName>
        <fullName evidence="3">protein-tyrosine-phosphatase</fullName>
        <ecNumber evidence="3">3.1.3.48</ecNumber>
    </recommendedName>
</protein>
<feature type="domain" description="Ig-like" evidence="18">
    <location>
        <begin position="32"/>
        <end position="122"/>
    </location>
</feature>
<dbReference type="PANTHER" id="PTHR13817">
    <property type="entry name" value="TITIN"/>
    <property type="match status" value="1"/>
</dbReference>
<dbReference type="InterPro" id="IPR007110">
    <property type="entry name" value="Ig-like_dom"/>
</dbReference>
<dbReference type="Pfam" id="PF13927">
    <property type="entry name" value="Ig_3"/>
    <property type="match status" value="1"/>
</dbReference>
<evidence type="ECO:0000259" key="19">
    <source>
        <dbReference type="PROSITE" id="PS50853"/>
    </source>
</evidence>
<feature type="domain" description="Fibronectin type-III" evidence="19">
    <location>
        <begin position="328"/>
        <end position="422"/>
    </location>
</feature>
<evidence type="ECO:0000256" key="3">
    <source>
        <dbReference type="ARBA" id="ARBA00013064"/>
    </source>
</evidence>
<evidence type="ECO:0000256" key="16">
    <source>
        <dbReference type="SAM" id="MobiDB-lite"/>
    </source>
</evidence>
<feature type="domain" description="Ig-like" evidence="18">
    <location>
        <begin position="232"/>
        <end position="318"/>
    </location>
</feature>
<dbReference type="AlphaFoldDB" id="A0A1I7S980"/>
<accession>A0A1I7S980</accession>
<dbReference type="Gene3D" id="2.60.40.10">
    <property type="entry name" value="Immunoglobulins"/>
    <property type="match status" value="5"/>
</dbReference>
<dbReference type="GO" id="GO:0004725">
    <property type="term" value="F:protein tyrosine phosphatase activity"/>
    <property type="evidence" value="ECO:0007669"/>
    <property type="project" value="UniProtKB-EC"/>
</dbReference>
<evidence type="ECO:0000313" key="21">
    <source>
        <dbReference type="WBParaSite" id="BXY_0957500.1"/>
    </source>
</evidence>
<feature type="signal peptide" evidence="17">
    <location>
        <begin position="1"/>
        <end position="25"/>
    </location>
</feature>
<dbReference type="GO" id="GO:0016020">
    <property type="term" value="C:membrane"/>
    <property type="evidence" value="ECO:0007669"/>
    <property type="project" value="UniProtKB-SubCell"/>
</dbReference>
<evidence type="ECO:0000256" key="4">
    <source>
        <dbReference type="ARBA" id="ARBA00022692"/>
    </source>
</evidence>
<evidence type="ECO:0000256" key="6">
    <source>
        <dbReference type="ARBA" id="ARBA00022737"/>
    </source>
</evidence>
<dbReference type="PANTHER" id="PTHR13817:SF73">
    <property type="entry name" value="FIBRONECTIN TYPE-III DOMAIN-CONTAINING PROTEIN"/>
    <property type="match status" value="1"/>
</dbReference>
<dbReference type="FunFam" id="2.60.40.10:FF:000010">
    <property type="entry name" value="receptor-type tyrosine-protein phosphatase delta isoform X1"/>
    <property type="match status" value="1"/>
</dbReference>
<keyword evidence="10" id="KW-0472">Membrane</keyword>
<name>A0A1I7S980_BURXY</name>
<dbReference type="InterPro" id="IPR003961">
    <property type="entry name" value="FN3_dom"/>
</dbReference>
<evidence type="ECO:0000256" key="14">
    <source>
        <dbReference type="ARBA" id="ARBA00023319"/>
    </source>
</evidence>
<evidence type="ECO:0000256" key="10">
    <source>
        <dbReference type="ARBA" id="ARBA00023136"/>
    </source>
</evidence>
<dbReference type="Pfam" id="PF00041">
    <property type="entry name" value="fn3"/>
    <property type="match status" value="2"/>
</dbReference>
<dbReference type="SMART" id="SM00408">
    <property type="entry name" value="IGc2"/>
    <property type="match status" value="3"/>
</dbReference>
<dbReference type="CDD" id="cd00063">
    <property type="entry name" value="FN3"/>
    <property type="match status" value="2"/>
</dbReference>
<keyword evidence="9" id="KW-1133">Transmembrane helix</keyword>
<evidence type="ECO:0000256" key="13">
    <source>
        <dbReference type="ARBA" id="ARBA00023180"/>
    </source>
</evidence>
<feature type="domain" description="Ig-like" evidence="18">
    <location>
        <begin position="134"/>
        <end position="223"/>
    </location>
</feature>
<keyword evidence="14" id="KW-0393">Immunoglobulin domain</keyword>
<organism evidence="20 21">
    <name type="scientific">Bursaphelenchus xylophilus</name>
    <name type="common">Pinewood nematode worm</name>
    <name type="synonym">Aphelenchoides xylophilus</name>
    <dbReference type="NCBI Taxonomy" id="6326"/>
    <lineage>
        <taxon>Eukaryota</taxon>
        <taxon>Metazoa</taxon>
        <taxon>Ecdysozoa</taxon>
        <taxon>Nematoda</taxon>
        <taxon>Chromadorea</taxon>
        <taxon>Rhabditida</taxon>
        <taxon>Tylenchina</taxon>
        <taxon>Tylenchomorpha</taxon>
        <taxon>Aphelenchoidea</taxon>
        <taxon>Aphelenchoididae</taxon>
        <taxon>Bursaphelenchus</taxon>
    </lineage>
</organism>
<dbReference type="InterPro" id="IPR050964">
    <property type="entry name" value="Striated_Muscle_Regulatory"/>
</dbReference>
<dbReference type="eggNOG" id="KOG4228">
    <property type="taxonomic scope" value="Eukaryota"/>
</dbReference>
<reference evidence="21" key="1">
    <citation type="submission" date="2016-11" db="UniProtKB">
        <authorList>
            <consortium name="WormBaseParasite"/>
        </authorList>
    </citation>
    <scope>IDENTIFICATION</scope>
</reference>
<dbReference type="PROSITE" id="PS50853">
    <property type="entry name" value="FN3"/>
    <property type="match status" value="2"/>
</dbReference>
<keyword evidence="13" id="KW-0325">Glycoprotein</keyword>
<keyword evidence="11" id="KW-1015">Disulfide bond</keyword>
<dbReference type="SMART" id="SM00060">
    <property type="entry name" value="FN3"/>
    <property type="match status" value="2"/>
</dbReference>
<evidence type="ECO:0000256" key="17">
    <source>
        <dbReference type="SAM" id="SignalP"/>
    </source>
</evidence>
<evidence type="ECO:0000259" key="18">
    <source>
        <dbReference type="PROSITE" id="PS50835"/>
    </source>
</evidence>
<evidence type="ECO:0000256" key="11">
    <source>
        <dbReference type="ARBA" id="ARBA00023157"/>
    </source>
</evidence>
<feature type="domain" description="Fibronectin type-III" evidence="19">
    <location>
        <begin position="427"/>
        <end position="498"/>
    </location>
</feature>
<evidence type="ECO:0000256" key="12">
    <source>
        <dbReference type="ARBA" id="ARBA00023170"/>
    </source>
</evidence>